<dbReference type="GO" id="GO:0090729">
    <property type="term" value="F:toxin activity"/>
    <property type="evidence" value="ECO:0007669"/>
    <property type="project" value="UniProtKB-KW"/>
</dbReference>
<dbReference type="Gene3D" id="3.90.210.10">
    <property type="entry name" value="Heat-Labile Enterotoxin, subunit A"/>
    <property type="match status" value="2"/>
</dbReference>
<name>A0A367L5W6_9HYPO</name>
<comment type="caution">
    <text evidence="6">The sequence shown here is derived from an EMBL/GenBank/DDBJ whole genome shotgun (WGS) entry which is preliminary data.</text>
</comment>
<dbReference type="OrthoDB" id="4928156at2759"/>
<dbReference type="SUPFAM" id="SSF56399">
    <property type="entry name" value="ADP-ribosylation"/>
    <property type="match status" value="2"/>
</dbReference>
<dbReference type="AlphaFoldDB" id="A0A367L5W6"/>
<reference evidence="6 7" key="1">
    <citation type="journal article" date="2015" name="BMC Genomics">
        <title>Insights from the genome of Ophiocordyceps polyrhachis-furcata to pathogenicity and host specificity in insect fungi.</title>
        <authorList>
            <person name="Wichadakul D."/>
            <person name="Kobmoo N."/>
            <person name="Ingsriswang S."/>
            <person name="Tangphatsornruang S."/>
            <person name="Chantasingh D."/>
            <person name="Luangsa-ard J.J."/>
            <person name="Eurwilaichitr L."/>
        </authorList>
    </citation>
    <scope>NUCLEOTIDE SEQUENCE [LARGE SCALE GENOMIC DNA]</scope>
    <source>
        <strain evidence="6 7">BCC 54312</strain>
    </source>
</reference>
<dbReference type="InterPro" id="IPR001144">
    <property type="entry name" value="Enterotoxin_A"/>
</dbReference>
<evidence type="ECO:0000313" key="6">
    <source>
        <dbReference type="EMBL" id="RCI09612.1"/>
    </source>
</evidence>
<keyword evidence="2 5" id="KW-0732">Signal</keyword>
<keyword evidence="4" id="KW-1015">Disulfide bond</keyword>
<protein>
    <submittedName>
        <fullName evidence="6">Heat-labile enterotoxin</fullName>
    </submittedName>
</protein>
<dbReference type="EMBL" id="LKCN02000014">
    <property type="protein sequence ID" value="RCI09612.1"/>
    <property type="molecule type" value="Genomic_DNA"/>
</dbReference>
<dbReference type="STRING" id="1330021.A0A367L5W6"/>
<keyword evidence="3" id="KW-0843">Virulence</keyword>
<proteinExistence type="predicted"/>
<dbReference type="Pfam" id="PF01375">
    <property type="entry name" value="Enterotoxin_a"/>
    <property type="match status" value="2"/>
</dbReference>
<evidence type="ECO:0000256" key="4">
    <source>
        <dbReference type="ARBA" id="ARBA00023157"/>
    </source>
</evidence>
<dbReference type="Proteomes" id="UP000253664">
    <property type="component" value="Unassembled WGS sequence"/>
</dbReference>
<evidence type="ECO:0000256" key="2">
    <source>
        <dbReference type="ARBA" id="ARBA00022729"/>
    </source>
</evidence>
<accession>A0A367L5W6</accession>
<evidence type="ECO:0000313" key="7">
    <source>
        <dbReference type="Proteomes" id="UP000253664"/>
    </source>
</evidence>
<evidence type="ECO:0000256" key="5">
    <source>
        <dbReference type="SAM" id="SignalP"/>
    </source>
</evidence>
<sequence length="659" mass="74338">MNGYARYPWLWIALTAILLSPSCCASPDIAWPAVKRGAGTHQPGNFWGSEQTQRQRAIAAGRPEILWRGELTRTPQEVQSVGGLYAEGLERLARNESLTERQRSDGCSLFLHAERRLVGCSQYISTSTDPFSATHLEALERNITRPIEDYELYLYKIHIDQSMFEVNASLGGHYRYPLEPEWVTVGVIPWRQIMGYYKFKLTGLSAVFDMNYKIKDSAQFFENPKYDAKRYDRQQGGGPQAQLAGFPSNSPAWTKEPWKAFRNMDKTQLLGQYVWHRVCGRNYLCYRRRRPILRAASLTGGDDLPEHRKEAQVRKDPPRVIFFSHFLWPDEAKRQHGFLSAADLAFGHRPAPGKSYTLQHHLDLHNPRRSTFYLQGSENFGTAAEWAARLATRHTAGFRGVVYAVHATPNMIDITLTRGQHYGRLDPVSQRFAIAGGIKWTQVEGWVQVPENYTKTPASDIGTADNVRDRFERAFSEKVNMFQRNPDYDKTFDQFTANDKSQMQLFNPSQPKKALKDFMDQYATVLGWTGDFPLFHAPQIISARESATAKAKNQVPHPHSESMMQKLESFFERHPVAVSLLPQAAALVMIPGFMALNTVPELIETSLGALKSGGWAFEILVGVTELGAAGAVVAAAQHAREIISIADGLEEVEEVLESV</sequence>
<gene>
    <name evidence="6" type="ORF">L249_4006</name>
</gene>
<evidence type="ECO:0000256" key="3">
    <source>
        <dbReference type="ARBA" id="ARBA00023026"/>
    </source>
</evidence>
<feature type="chain" id="PRO_5016719680" evidence="5">
    <location>
        <begin position="26"/>
        <end position="659"/>
    </location>
</feature>
<organism evidence="6 7">
    <name type="scientific">Ophiocordyceps polyrhachis-furcata BCC 54312</name>
    <dbReference type="NCBI Taxonomy" id="1330021"/>
    <lineage>
        <taxon>Eukaryota</taxon>
        <taxon>Fungi</taxon>
        <taxon>Dikarya</taxon>
        <taxon>Ascomycota</taxon>
        <taxon>Pezizomycotina</taxon>
        <taxon>Sordariomycetes</taxon>
        <taxon>Hypocreomycetidae</taxon>
        <taxon>Hypocreales</taxon>
        <taxon>Ophiocordycipitaceae</taxon>
        <taxon>Ophiocordyceps</taxon>
    </lineage>
</organism>
<keyword evidence="7" id="KW-1185">Reference proteome</keyword>
<keyword evidence="1" id="KW-0800">Toxin</keyword>
<feature type="signal peptide" evidence="5">
    <location>
        <begin position="1"/>
        <end position="25"/>
    </location>
</feature>
<evidence type="ECO:0000256" key="1">
    <source>
        <dbReference type="ARBA" id="ARBA00022656"/>
    </source>
</evidence>